<feature type="compositionally biased region" description="Basic and acidic residues" evidence="1">
    <location>
        <begin position="223"/>
        <end position="240"/>
    </location>
</feature>
<dbReference type="InterPro" id="IPR008909">
    <property type="entry name" value="DALR_anticod-bd"/>
</dbReference>
<feature type="region of interest" description="Disordered" evidence="1">
    <location>
        <begin position="295"/>
        <end position="318"/>
    </location>
</feature>
<feature type="compositionally biased region" description="Basic and acidic residues" evidence="1">
    <location>
        <begin position="175"/>
        <end position="198"/>
    </location>
</feature>
<protein>
    <recommendedName>
        <fullName evidence="2">DALR anticodon binding domain-containing protein</fullName>
    </recommendedName>
</protein>
<accession>A0A0P4W1W5</accession>
<dbReference type="GO" id="GO:0005524">
    <property type="term" value="F:ATP binding"/>
    <property type="evidence" value="ECO:0007669"/>
    <property type="project" value="InterPro"/>
</dbReference>
<reference evidence="3" key="1">
    <citation type="submission" date="2015-09" db="EMBL/GenBank/DDBJ databases">
        <title>Scylla olivacea transcriptome.</title>
        <authorList>
            <person name="Ikhwanuddin M."/>
        </authorList>
    </citation>
    <scope>NUCLEOTIDE SEQUENCE</scope>
</reference>
<feature type="region of interest" description="Disordered" evidence="1">
    <location>
        <begin position="219"/>
        <end position="240"/>
    </location>
</feature>
<dbReference type="Pfam" id="PF05746">
    <property type="entry name" value="DALR_1"/>
    <property type="match status" value="1"/>
</dbReference>
<dbReference type="GO" id="GO:0006420">
    <property type="term" value="P:arginyl-tRNA aminoacylation"/>
    <property type="evidence" value="ECO:0007669"/>
    <property type="project" value="InterPro"/>
</dbReference>
<proteinExistence type="predicted"/>
<dbReference type="GO" id="GO:0000049">
    <property type="term" value="F:tRNA binding"/>
    <property type="evidence" value="ECO:0007669"/>
    <property type="project" value="TreeGrafter"/>
</dbReference>
<dbReference type="EMBL" id="GDRN01079337">
    <property type="protein sequence ID" value="JAI62421.1"/>
    <property type="molecule type" value="Transcribed_RNA"/>
</dbReference>
<feature type="region of interest" description="Disordered" evidence="1">
    <location>
        <begin position="175"/>
        <end position="207"/>
    </location>
</feature>
<dbReference type="SUPFAM" id="SSF47323">
    <property type="entry name" value="Anticodon-binding domain of a subclass of class I aminoacyl-tRNA synthetases"/>
    <property type="match status" value="1"/>
</dbReference>
<evidence type="ECO:0000313" key="3">
    <source>
        <dbReference type="EMBL" id="JAI62420.1"/>
    </source>
</evidence>
<evidence type="ECO:0000256" key="1">
    <source>
        <dbReference type="SAM" id="MobiDB-lite"/>
    </source>
</evidence>
<dbReference type="Gene3D" id="1.10.730.10">
    <property type="entry name" value="Isoleucyl-tRNA Synthetase, Domain 1"/>
    <property type="match status" value="1"/>
</dbReference>
<organism evidence="3">
    <name type="scientific">Scylla olivacea</name>
    <name type="common">Orange mud crab</name>
    <name type="synonym">Cancer olivacea</name>
    <dbReference type="NCBI Taxonomy" id="85551"/>
    <lineage>
        <taxon>Eukaryota</taxon>
        <taxon>Metazoa</taxon>
        <taxon>Ecdysozoa</taxon>
        <taxon>Arthropoda</taxon>
        <taxon>Crustacea</taxon>
        <taxon>Multicrustacea</taxon>
        <taxon>Malacostraca</taxon>
        <taxon>Eumalacostraca</taxon>
        <taxon>Eucarida</taxon>
        <taxon>Decapoda</taxon>
        <taxon>Pleocyemata</taxon>
        <taxon>Brachyura</taxon>
        <taxon>Eubrachyura</taxon>
        <taxon>Portunoidea</taxon>
        <taxon>Portunidae</taxon>
        <taxon>Portuninae</taxon>
        <taxon>Scylla</taxon>
    </lineage>
</organism>
<name>A0A0P4W1W5_SCYOL</name>
<dbReference type="PANTHER" id="PTHR16043:SF1">
    <property type="entry name" value="DALR ANTICODON-BINDING DOMAIN-CONTAINING PROTEIN 3"/>
    <property type="match status" value="1"/>
</dbReference>
<dbReference type="SMART" id="SM00836">
    <property type="entry name" value="DALR_1"/>
    <property type="match status" value="1"/>
</dbReference>
<dbReference type="GO" id="GO:0106217">
    <property type="term" value="P:tRNA C3-cytosine methylation"/>
    <property type="evidence" value="ECO:0007669"/>
    <property type="project" value="TreeGrafter"/>
</dbReference>
<dbReference type="AlphaFoldDB" id="A0A0P4W1W5"/>
<dbReference type="GO" id="GO:0004814">
    <property type="term" value="F:arginine-tRNA ligase activity"/>
    <property type="evidence" value="ECO:0007669"/>
    <property type="project" value="InterPro"/>
</dbReference>
<sequence length="567" mass="63884">METSVASFVSSFLGCVMGEPPTQHQTEVFMAVARRADFEKLTQGDFVIPLNSPKLKSVADAATPFGKLLLNPTEENIKLVEQALETCRPPVGKIVVLNNMLRIHLVRVQVMKTFLPRIAKAGLRYGACKLLQQVPITVTHRTLDTSSSLRNMRGAKLANHLSSLLAFCGAEVNRREKQNRSGKGTSKDFMKGDDEHCEPQTTPVTEAHHPEQTLVEASMGNKRQSDKGHVKYRQGSEVREKKPHIEILRSHTREDDSVNAAPDTTEAEMHVVCTLQTQNILETQPQCVREEIEASVTGEGIPAQESSHTQDASEEKDEVVSEVEFVVTDSMKRVKDGPWVYQYGGVVEVRTGGAWAGSVQEYCRILVEELKRTSEMRQRDMDGPEWVALLEKQAGRCLTLQLLSPTHSNPLRVEVEGDTHNTKEASFMLYNYARLCSIFDHFEQCVQQGDVAPLPPVEDVDFSLLRNDEEWDLVWLYLLRWPEIVEEVAMGVAGGSRRPKTAHISRFLYSLSHRWSEYYCRHQVLSEGFLPHLLPLMYARLHLLQALSTLMRTCFAVLGVDSLPSYM</sequence>
<dbReference type="InterPro" id="IPR037380">
    <property type="entry name" value="DALRD3"/>
</dbReference>
<dbReference type="InterPro" id="IPR009080">
    <property type="entry name" value="tRNAsynth_Ia_anticodon-bd"/>
</dbReference>
<dbReference type="EMBL" id="GDRN01079338">
    <property type="protein sequence ID" value="JAI62420.1"/>
    <property type="molecule type" value="Transcribed_RNA"/>
</dbReference>
<feature type="domain" description="DALR anticodon binding" evidence="2">
    <location>
        <begin position="428"/>
        <end position="566"/>
    </location>
</feature>
<evidence type="ECO:0000259" key="2">
    <source>
        <dbReference type="SMART" id="SM00836"/>
    </source>
</evidence>
<dbReference type="PANTHER" id="PTHR16043">
    <property type="entry name" value="DALRD3 PROTEIN"/>
    <property type="match status" value="1"/>
</dbReference>